<accession>W9DR09</accession>
<keyword evidence="2" id="KW-0812">Transmembrane</keyword>
<feature type="domain" description="Glycosyltransferase subfamily 4-like N-terminal" evidence="4">
    <location>
        <begin position="28"/>
        <end position="186"/>
    </location>
</feature>
<dbReference type="Gene3D" id="3.40.50.2000">
    <property type="entry name" value="Glycogen Phosphorylase B"/>
    <property type="match status" value="2"/>
</dbReference>
<dbReference type="PANTHER" id="PTHR46401">
    <property type="entry name" value="GLYCOSYLTRANSFERASE WBBK-RELATED"/>
    <property type="match status" value="1"/>
</dbReference>
<dbReference type="STRING" id="1090322.MettiDRAFT_2592"/>
<evidence type="ECO:0000259" key="3">
    <source>
        <dbReference type="Pfam" id="PF00534"/>
    </source>
</evidence>
<dbReference type="CDD" id="cd03801">
    <property type="entry name" value="GT4_PimA-like"/>
    <property type="match status" value="1"/>
</dbReference>
<feature type="transmembrane region" description="Helical" evidence="2">
    <location>
        <begin position="138"/>
        <end position="161"/>
    </location>
</feature>
<keyword evidence="6" id="KW-1185">Reference proteome</keyword>
<keyword evidence="1 5" id="KW-0808">Transferase</keyword>
<keyword evidence="2" id="KW-1133">Transmembrane helix</keyword>
<dbReference type="SUPFAM" id="SSF53756">
    <property type="entry name" value="UDP-Glycosyltransferase/glycogen phosphorylase"/>
    <property type="match status" value="1"/>
</dbReference>
<evidence type="ECO:0000313" key="5">
    <source>
        <dbReference type="EMBL" id="ETA69099.1"/>
    </source>
</evidence>
<dbReference type="Proteomes" id="UP000019483">
    <property type="component" value="Unassembled WGS sequence"/>
</dbReference>
<comment type="caution">
    <text evidence="5">The sequence shown here is derived from an EMBL/GenBank/DDBJ whole genome shotgun (WGS) entry which is preliminary data.</text>
</comment>
<dbReference type="PANTHER" id="PTHR46401:SF2">
    <property type="entry name" value="GLYCOSYLTRANSFERASE WBBK-RELATED"/>
    <property type="match status" value="1"/>
</dbReference>
<dbReference type="GO" id="GO:0016757">
    <property type="term" value="F:glycosyltransferase activity"/>
    <property type="evidence" value="ECO:0007669"/>
    <property type="project" value="InterPro"/>
</dbReference>
<dbReference type="InterPro" id="IPR001296">
    <property type="entry name" value="Glyco_trans_1"/>
</dbReference>
<dbReference type="Pfam" id="PF00534">
    <property type="entry name" value="Glycos_transf_1"/>
    <property type="match status" value="1"/>
</dbReference>
<dbReference type="OrthoDB" id="132546at2157"/>
<dbReference type="RefSeq" id="WP_023846233.1">
    <property type="nucleotide sequence ID" value="NZ_AZAJ01000001.1"/>
</dbReference>
<dbReference type="EMBL" id="AZAJ01000001">
    <property type="protein sequence ID" value="ETA69099.1"/>
    <property type="molecule type" value="Genomic_DNA"/>
</dbReference>
<evidence type="ECO:0000259" key="4">
    <source>
        <dbReference type="Pfam" id="PF13439"/>
    </source>
</evidence>
<sequence>MEGEYSTKKKLISICDIHSNKEGSFEEFLIAITKKLTANGYEHLIVFRDYPIRSVEEPLIEAGAKIEVIKLTRFGFYNFLLLFTNIRKHKPFLIHLHFFPTYSAINLLKYVLNTKVVCTDHMGGRKPHSNIKKLFRKYYYYFSFILFGSGISKIICVSNFVKQKYSKDYGIQSDKLQVIYNGINMAKFQRKENIIELKEKFGLGDEYIVSCIGLRKDKGPHCLLKAAPLIVDNIENVKFLFVGSGDCKDYLYSEAKKNNLLNHCDFTGKVSDLSDIYSISDCVVIPSLFEEAFCFVAAEAIACGSEVIAFDSGAIKEVLNNSQRVISRDYNELYKNIISLYHSESSPYELREYIMKNFSLETNVDTHLNLYNSL</sequence>
<organism evidence="5 6">
    <name type="scientific">Methanolobus tindarius DSM 2278</name>
    <dbReference type="NCBI Taxonomy" id="1090322"/>
    <lineage>
        <taxon>Archaea</taxon>
        <taxon>Methanobacteriati</taxon>
        <taxon>Methanobacteriota</taxon>
        <taxon>Stenosarchaea group</taxon>
        <taxon>Methanomicrobia</taxon>
        <taxon>Methanosarcinales</taxon>
        <taxon>Methanosarcinaceae</taxon>
        <taxon>Methanolobus</taxon>
    </lineage>
</organism>
<feature type="domain" description="Glycosyl transferase family 1" evidence="3">
    <location>
        <begin position="201"/>
        <end position="353"/>
    </location>
</feature>
<keyword evidence="2" id="KW-0472">Membrane</keyword>
<dbReference type="InterPro" id="IPR028098">
    <property type="entry name" value="Glyco_trans_4-like_N"/>
</dbReference>
<name>W9DR09_METTI</name>
<protein>
    <submittedName>
        <fullName evidence="5">Glycosyltransferase</fullName>
    </submittedName>
</protein>
<proteinExistence type="predicted"/>
<gene>
    <name evidence="5" type="ORF">MettiDRAFT_2592</name>
</gene>
<reference evidence="5 6" key="1">
    <citation type="submission" date="2013-08" db="EMBL/GenBank/DDBJ databases">
        <authorList>
            <consortium name="DOE Joint Genome Institute"/>
            <person name="Eisen J."/>
            <person name="Huntemann M."/>
            <person name="Han J."/>
            <person name="Chen A."/>
            <person name="Kyrpides N."/>
            <person name="Mavromatis K."/>
            <person name="Markowitz V."/>
            <person name="Palaniappan K."/>
            <person name="Ivanova N."/>
            <person name="Schaumberg A."/>
            <person name="Pati A."/>
            <person name="Liolios K."/>
            <person name="Nordberg H.P."/>
            <person name="Cantor M.N."/>
            <person name="Hua S.X."/>
            <person name="Woyke T."/>
        </authorList>
    </citation>
    <scope>NUCLEOTIDE SEQUENCE [LARGE SCALE GENOMIC DNA]</scope>
    <source>
        <strain evidence="5 6">DSM 2278</strain>
    </source>
</reference>
<evidence type="ECO:0000313" key="6">
    <source>
        <dbReference type="Proteomes" id="UP000019483"/>
    </source>
</evidence>
<evidence type="ECO:0000256" key="2">
    <source>
        <dbReference type="SAM" id="Phobius"/>
    </source>
</evidence>
<evidence type="ECO:0000256" key="1">
    <source>
        <dbReference type="ARBA" id="ARBA00022679"/>
    </source>
</evidence>
<dbReference type="AlphaFoldDB" id="W9DR09"/>
<dbReference type="Pfam" id="PF13439">
    <property type="entry name" value="Glyco_transf_4"/>
    <property type="match status" value="1"/>
</dbReference>